<proteinExistence type="predicted"/>
<dbReference type="Proteomes" id="UP000789366">
    <property type="component" value="Unassembled WGS sequence"/>
</dbReference>
<comment type="caution">
    <text evidence="1">The sequence shown here is derived from an EMBL/GenBank/DDBJ whole genome shotgun (WGS) entry which is preliminary data.</text>
</comment>
<dbReference type="EMBL" id="CAJVPW010032395">
    <property type="protein sequence ID" value="CAG8728727.1"/>
    <property type="molecule type" value="Genomic_DNA"/>
</dbReference>
<organism evidence="1 2">
    <name type="scientific">Cetraspora pellucida</name>
    <dbReference type="NCBI Taxonomy" id="1433469"/>
    <lineage>
        <taxon>Eukaryota</taxon>
        <taxon>Fungi</taxon>
        <taxon>Fungi incertae sedis</taxon>
        <taxon>Mucoromycota</taxon>
        <taxon>Glomeromycotina</taxon>
        <taxon>Glomeromycetes</taxon>
        <taxon>Diversisporales</taxon>
        <taxon>Gigasporaceae</taxon>
        <taxon>Cetraspora</taxon>
    </lineage>
</organism>
<reference evidence="1" key="1">
    <citation type="submission" date="2021-06" db="EMBL/GenBank/DDBJ databases">
        <authorList>
            <person name="Kallberg Y."/>
            <person name="Tangrot J."/>
            <person name="Rosling A."/>
        </authorList>
    </citation>
    <scope>NUCLEOTIDE SEQUENCE</scope>
    <source>
        <strain evidence="1">28 12/20/2015</strain>
    </source>
</reference>
<protein>
    <submittedName>
        <fullName evidence="1">14420_t:CDS:1</fullName>
    </submittedName>
</protein>
<name>A0ACA9PY63_9GLOM</name>
<feature type="non-terminal residue" evidence="1">
    <location>
        <position position="1"/>
    </location>
</feature>
<sequence>EEHPVCLSCQPRAKLSLQTANKILQGQVVDVEALDLPAEDKINLSAAQKIMQGQPVDVDNLNIEEDDKNFLKELQASVNKSGDNLPVPKSNSPQSQSPNKSNKLSSKDWEEIMAGLFIIGIIALIIYYFVRKRNKNTD</sequence>
<gene>
    <name evidence="1" type="ORF">SPELUC_LOCUS12953</name>
</gene>
<accession>A0ACA9PY63</accession>
<evidence type="ECO:0000313" key="1">
    <source>
        <dbReference type="EMBL" id="CAG8728727.1"/>
    </source>
</evidence>
<keyword evidence="2" id="KW-1185">Reference proteome</keyword>
<evidence type="ECO:0000313" key="2">
    <source>
        <dbReference type="Proteomes" id="UP000789366"/>
    </source>
</evidence>